<dbReference type="Proteomes" id="UP000190285">
    <property type="component" value="Unassembled WGS sequence"/>
</dbReference>
<evidence type="ECO:0000313" key="1">
    <source>
        <dbReference type="EMBL" id="SKC65669.1"/>
    </source>
</evidence>
<reference evidence="1 2" key="1">
    <citation type="submission" date="2017-02" db="EMBL/GenBank/DDBJ databases">
        <authorList>
            <person name="Peterson S.W."/>
        </authorList>
    </citation>
    <scope>NUCLEOTIDE SEQUENCE [LARGE SCALE GENOMIC DNA]</scope>
    <source>
        <strain evidence="1 2">M1</strain>
    </source>
</reference>
<keyword evidence="2" id="KW-1185">Reference proteome</keyword>
<dbReference type="OrthoDB" id="9782903at2"/>
<dbReference type="Pfam" id="PF06675">
    <property type="entry name" value="DUF1177"/>
    <property type="match status" value="1"/>
</dbReference>
<evidence type="ECO:0008006" key="3">
    <source>
        <dbReference type="Google" id="ProtNLM"/>
    </source>
</evidence>
<dbReference type="EMBL" id="FUZT01000004">
    <property type="protein sequence ID" value="SKC65669.1"/>
    <property type="molecule type" value="Genomic_DNA"/>
</dbReference>
<proteinExistence type="predicted"/>
<sequence>MILKQVIEIFELLDKPNANGEEVSKYFKGKGNCEVTVNTVKGDKGSTDFVKILIKGENGKSNKGSVPTLGIVGRLGGLGARPEKTGFVSDGDGALTALSAGLKLAQMNKNGDVLEGDIIVTTHICPDAPTQEHFPVYFMDSPVDMETMNKLEVTEEMDVVLAIDTTKGNEIMNYNGFSISPTVKEGYILKVSHDLTNIMKRVTGKLPKVFPLSQQDITPYGNDLYHLNSILQPATSTTAPVVGVAITTEASVAGCATGATHFADVEAAGRFAIEVAKDFGEGKCSFYDKNEFETLLRLYGDNKRFQTKGK</sequence>
<evidence type="ECO:0000313" key="2">
    <source>
        <dbReference type="Proteomes" id="UP000190285"/>
    </source>
</evidence>
<dbReference type="AlphaFoldDB" id="A0A1T5KQE0"/>
<organism evidence="1 2">
    <name type="scientific">Maledivibacter halophilus</name>
    <dbReference type="NCBI Taxonomy" id="36842"/>
    <lineage>
        <taxon>Bacteria</taxon>
        <taxon>Bacillati</taxon>
        <taxon>Bacillota</taxon>
        <taxon>Clostridia</taxon>
        <taxon>Peptostreptococcales</taxon>
        <taxon>Caminicellaceae</taxon>
        <taxon>Maledivibacter</taxon>
    </lineage>
</organism>
<accession>A0A1T5KQE0</accession>
<dbReference type="RefSeq" id="WP_079491320.1">
    <property type="nucleotide sequence ID" value="NZ_FUZT01000004.1"/>
</dbReference>
<dbReference type="InterPro" id="IPR009561">
    <property type="entry name" value="DUF1177"/>
</dbReference>
<name>A0A1T5KQE0_9FIRM</name>
<protein>
    <recommendedName>
        <fullName evidence="3">DUF1177 domain-containing protein</fullName>
    </recommendedName>
</protein>
<gene>
    <name evidence="1" type="ORF">SAMN02194393_02026</name>
</gene>
<dbReference type="STRING" id="36842.SAMN02194393_02026"/>